<feature type="non-terminal residue" evidence="8">
    <location>
        <position position="1"/>
    </location>
</feature>
<protein>
    <recommendedName>
        <fullName evidence="3">Flagellar hook protein FlgE</fullName>
    </recommendedName>
</protein>
<feature type="non-terminal residue" evidence="8">
    <location>
        <position position="389"/>
    </location>
</feature>
<dbReference type="PANTHER" id="PTHR30435:SF1">
    <property type="entry name" value="FLAGELLAR HOOK PROTEIN FLGE"/>
    <property type="match status" value="1"/>
</dbReference>
<reference evidence="8" key="1">
    <citation type="submission" date="2018-05" db="EMBL/GenBank/DDBJ databases">
        <authorList>
            <person name="Lanie J.A."/>
            <person name="Ng W.-L."/>
            <person name="Kazmierczak K.M."/>
            <person name="Andrzejewski T.M."/>
            <person name="Davidsen T.M."/>
            <person name="Wayne K.J."/>
            <person name="Tettelin H."/>
            <person name="Glass J.I."/>
            <person name="Rusch D."/>
            <person name="Podicherti R."/>
            <person name="Tsui H.-C.T."/>
            <person name="Winkler M.E."/>
        </authorList>
    </citation>
    <scope>NUCLEOTIDE SEQUENCE</scope>
</reference>
<dbReference type="NCBIfam" id="TIGR03506">
    <property type="entry name" value="FlgEFG_subfam"/>
    <property type="match status" value="1"/>
</dbReference>
<proteinExistence type="inferred from homology"/>
<evidence type="ECO:0000256" key="4">
    <source>
        <dbReference type="ARBA" id="ARBA00023143"/>
    </source>
</evidence>
<feature type="domain" description="Flagellar hook protein FlgE D2" evidence="6">
    <location>
        <begin position="141"/>
        <end position="269"/>
    </location>
</feature>
<evidence type="ECO:0000259" key="5">
    <source>
        <dbReference type="Pfam" id="PF06429"/>
    </source>
</evidence>
<dbReference type="AlphaFoldDB" id="A0A382M8I7"/>
<dbReference type="Pfam" id="PF07559">
    <property type="entry name" value="FlgE_D2"/>
    <property type="match status" value="1"/>
</dbReference>
<dbReference type="InterPro" id="IPR037925">
    <property type="entry name" value="FlgE/F/G-like"/>
</dbReference>
<organism evidence="8">
    <name type="scientific">marine metagenome</name>
    <dbReference type="NCBI Taxonomy" id="408172"/>
    <lineage>
        <taxon>unclassified sequences</taxon>
        <taxon>metagenomes</taxon>
        <taxon>ecological metagenomes</taxon>
    </lineage>
</organism>
<name>A0A382M8I7_9ZZZZ</name>
<dbReference type="InterPro" id="IPR037058">
    <property type="entry name" value="Falgellar_hook_FlgE_sf"/>
</dbReference>
<sequence length="389" mass="40063">DNIANVNTVGFKGSEPVFGDVFSTVLHNGAVTSQLGGGSQLSGVLQTFAQGAIENATNALDLAIDGNGFFVTSAVGETGQFYTRNGQFRLNEAGKVESMTGEILKGFEMTNGVQSTTMADIDLAGVQSAPQASSYFNLGANLNAAATAASTFSSPITLYSSVGSTVTLNLGFTKVSGSNKWTFAATSSIGSITAGASGSVSFDTNGQLTKVNGTTAADHSMTLDFSSADPPANEMTLNWDLVDSLGATHGKLTGFAAASNNNAMIQDGFTTGTLLGLSVDQKGIINGLFNNGQSEKLNRIAMADFLSPSGLTRSGNNRYSESAESGQPTIGVAQTGALGSLLGQSLELSNVDIAQAFVTMIKTQQAYQANARLITTTDDLLSESVNLVR</sequence>
<evidence type="ECO:0000256" key="1">
    <source>
        <dbReference type="ARBA" id="ARBA00004117"/>
    </source>
</evidence>
<dbReference type="GO" id="GO:0071978">
    <property type="term" value="P:bacterial-type flagellum-dependent swarming motility"/>
    <property type="evidence" value="ECO:0007669"/>
    <property type="project" value="TreeGrafter"/>
</dbReference>
<dbReference type="GO" id="GO:0005829">
    <property type="term" value="C:cytosol"/>
    <property type="evidence" value="ECO:0007669"/>
    <property type="project" value="TreeGrafter"/>
</dbReference>
<dbReference type="Pfam" id="PF06429">
    <property type="entry name" value="Flg_bbr_C"/>
    <property type="match status" value="1"/>
</dbReference>
<dbReference type="GO" id="GO:0009425">
    <property type="term" value="C:bacterial-type flagellum basal body"/>
    <property type="evidence" value="ECO:0007669"/>
    <property type="project" value="UniProtKB-SubCell"/>
</dbReference>
<dbReference type="Gene3D" id="2.60.98.20">
    <property type="entry name" value="Flagellar hook protein FlgE"/>
    <property type="match status" value="1"/>
</dbReference>
<comment type="subcellular location">
    <subcellularLocation>
        <location evidence="1">Bacterial flagellum basal body</location>
    </subcellularLocation>
</comment>
<evidence type="ECO:0000259" key="7">
    <source>
        <dbReference type="Pfam" id="PF22692"/>
    </source>
</evidence>
<dbReference type="SUPFAM" id="SSF117143">
    <property type="entry name" value="Flagellar hook protein flgE"/>
    <property type="match status" value="1"/>
</dbReference>
<evidence type="ECO:0000313" key="8">
    <source>
        <dbReference type="EMBL" id="SVC43692.1"/>
    </source>
</evidence>
<comment type="similarity">
    <text evidence="2">Belongs to the flagella basal body rod proteins family.</text>
</comment>
<evidence type="ECO:0000256" key="2">
    <source>
        <dbReference type="ARBA" id="ARBA00009677"/>
    </source>
</evidence>
<evidence type="ECO:0000259" key="6">
    <source>
        <dbReference type="Pfam" id="PF07559"/>
    </source>
</evidence>
<dbReference type="Pfam" id="PF22692">
    <property type="entry name" value="LlgE_F_G_D1"/>
    <property type="match status" value="1"/>
</dbReference>
<dbReference type="PANTHER" id="PTHR30435">
    <property type="entry name" value="FLAGELLAR PROTEIN"/>
    <property type="match status" value="1"/>
</dbReference>
<dbReference type="InterPro" id="IPR010930">
    <property type="entry name" value="Flg_bb/hook_C_dom"/>
</dbReference>
<feature type="domain" description="Flagellar hook protein FlgE/F/G-like D1" evidence="7">
    <location>
        <begin position="63"/>
        <end position="106"/>
    </location>
</feature>
<dbReference type="InterPro" id="IPR011491">
    <property type="entry name" value="FlgE_D2"/>
</dbReference>
<dbReference type="GO" id="GO:0009424">
    <property type="term" value="C:bacterial-type flagellum hook"/>
    <property type="evidence" value="ECO:0007669"/>
    <property type="project" value="TreeGrafter"/>
</dbReference>
<keyword evidence="4" id="KW-0975">Bacterial flagellum</keyword>
<gene>
    <name evidence="8" type="ORF">METZ01_LOCUS296546</name>
</gene>
<dbReference type="EMBL" id="UINC01091152">
    <property type="protein sequence ID" value="SVC43692.1"/>
    <property type="molecule type" value="Genomic_DNA"/>
</dbReference>
<dbReference type="InterPro" id="IPR020013">
    <property type="entry name" value="Flagellar_FlgE/F/G"/>
</dbReference>
<accession>A0A382M8I7</accession>
<evidence type="ECO:0000256" key="3">
    <source>
        <dbReference type="ARBA" id="ARBA00019015"/>
    </source>
</evidence>
<dbReference type="InterPro" id="IPR053967">
    <property type="entry name" value="LlgE_F_G-like_D1"/>
</dbReference>
<feature type="domain" description="Flagellar basal-body/hook protein C-terminal" evidence="5">
    <location>
        <begin position="344"/>
        <end position="387"/>
    </location>
</feature>